<organism evidence="3 4">
    <name type="scientific">Stappia indica</name>
    <dbReference type="NCBI Taxonomy" id="538381"/>
    <lineage>
        <taxon>Bacteria</taxon>
        <taxon>Pseudomonadati</taxon>
        <taxon>Pseudomonadota</taxon>
        <taxon>Alphaproteobacteria</taxon>
        <taxon>Hyphomicrobiales</taxon>
        <taxon>Stappiaceae</taxon>
        <taxon>Stappia</taxon>
    </lineage>
</organism>
<dbReference type="Pfam" id="PF13279">
    <property type="entry name" value="4HBT_2"/>
    <property type="match status" value="1"/>
</dbReference>
<dbReference type="OrthoDB" id="9799036at2"/>
<keyword evidence="2 3" id="KW-0378">Hydrolase</keyword>
<dbReference type="Proteomes" id="UP000219331">
    <property type="component" value="Unassembled WGS sequence"/>
</dbReference>
<evidence type="ECO:0000256" key="1">
    <source>
        <dbReference type="ARBA" id="ARBA00005953"/>
    </source>
</evidence>
<keyword evidence="4" id="KW-1185">Reference proteome</keyword>
<dbReference type="InterPro" id="IPR050563">
    <property type="entry name" value="4-hydroxybenzoyl-CoA_TE"/>
</dbReference>
<dbReference type="RefSeq" id="WP_097174677.1">
    <property type="nucleotide sequence ID" value="NZ_OBML01000004.1"/>
</dbReference>
<dbReference type="SUPFAM" id="SSF54637">
    <property type="entry name" value="Thioesterase/thiol ester dehydrase-isomerase"/>
    <property type="match status" value="1"/>
</dbReference>
<proteinExistence type="inferred from homology"/>
<dbReference type="PANTHER" id="PTHR31793:SF27">
    <property type="entry name" value="NOVEL THIOESTERASE SUPERFAMILY DOMAIN AND SAPOSIN A-TYPE DOMAIN CONTAINING PROTEIN (0610012H03RIK)"/>
    <property type="match status" value="1"/>
</dbReference>
<dbReference type="EMBL" id="OBML01000004">
    <property type="protein sequence ID" value="SOC04110.1"/>
    <property type="molecule type" value="Genomic_DNA"/>
</dbReference>
<gene>
    <name evidence="3" type="ORF">SAMN05421512_104323</name>
</gene>
<evidence type="ECO:0000313" key="3">
    <source>
        <dbReference type="EMBL" id="SOC04110.1"/>
    </source>
</evidence>
<dbReference type="STRING" id="538381.GCA_001696535_00071"/>
<comment type="similarity">
    <text evidence="1">Belongs to the 4-hydroxybenzoyl-CoA thioesterase family.</text>
</comment>
<evidence type="ECO:0000256" key="2">
    <source>
        <dbReference type="ARBA" id="ARBA00022801"/>
    </source>
</evidence>
<evidence type="ECO:0000313" key="4">
    <source>
        <dbReference type="Proteomes" id="UP000219331"/>
    </source>
</evidence>
<protein>
    <submittedName>
        <fullName evidence="3">Acyl-CoA thioester hydrolase</fullName>
    </submittedName>
</protein>
<dbReference type="Gene3D" id="3.10.129.10">
    <property type="entry name" value="Hotdog Thioesterase"/>
    <property type="match status" value="1"/>
</dbReference>
<dbReference type="InterPro" id="IPR029069">
    <property type="entry name" value="HotDog_dom_sf"/>
</dbReference>
<dbReference type="PANTHER" id="PTHR31793">
    <property type="entry name" value="4-HYDROXYBENZOYL-COA THIOESTERASE FAMILY MEMBER"/>
    <property type="match status" value="1"/>
</dbReference>
<sequence>MPRAVPLTRNDFQLFREIPTRWMDVDIYGHVNNVEYLSYFDTAVNGWLIEEGVLDPRNSETVFLVVETQCAYFAELTFPGTVTAGIRVSRLGGSSVSYEIALFADESETASAQGRFVHVQVDRSTRRPVPVKGERRDLLATILQG</sequence>
<dbReference type="AlphaFoldDB" id="A0A285S931"/>
<dbReference type="CDD" id="cd00586">
    <property type="entry name" value="4HBT"/>
    <property type="match status" value="1"/>
</dbReference>
<dbReference type="GO" id="GO:0047617">
    <property type="term" value="F:fatty acyl-CoA hydrolase activity"/>
    <property type="evidence" value="ECO:0007669"/>
    <property type="project" value="TreeGrafter"/>
</dbReference>
<accession>A0A285S931</accession>
<name>A0A285S931_9HYPH</name>
<reference evidence="3 4" key="1">
    <citation type="submission" date="2017-08" db="EMBL/GenBank/DDBJ databases">
        <authorList>
            <person name="de Groot N.N."/>
        </authorList>
    </citation>
    <scope>NUCLEOTIDE SEQUENCE [LARGE SCALE GENOMIC DNA]</scope>
    <source>
        <strain evidence="3 4">USBA 352</strain>
    </source>
</reference>